<gene>
    <name evidence="2" type="ORF">BCR35DRAFT_355917</name>
</gene>
<evidence type="ECO:0000256" key="1">
    <source>
        <dbReference type="SAM" id="MobiDB-lite"/>
    </source>
</evidence>
<evidence type="ECO:0000313" key="2">
    <source>
        <dbReference type="EMBL" id="ORY54265.1"/>
    </source>
</evidence>
<dbReference type="Proteomes" id="UP000193467">
    <property type="component" value="Unassembled WGS sequence"/>
</dbReference>
<comment type="caution">
    <text evidence="2">The sequence shown here is derived from an EMBL/GenBank/DDBJ whole genome shotgun (WGS) entry which is preliminary data.</text>
</comment>
<dbReference type="InParanoid" id="A0A1Y2D6Q8"/>
<sequence length="118" mass="13272">MRYRNLALYENSSARREAERRKETARLVSSPALPPPATFDFGFSLATTMQQTPDQRELLALQTMRASLESLRASTATLASDLEQHQTSYEKLAEKVLLHVAYHPLKLALEPSRVDSLA</sequence>
<organism evidence="2 3">
    <name type="scientific">Leucosporidium creatinivorum</name>
    <dbReference type="NCBI Taxonomy" id="106004"/>
    <lineage>
        <taxon>Eukaryota</taxon>
        <taxon>Fungi</taxon>
        <taxon>Dikarya</taxon>
        <taxon>Basidiomycota</taxon>
        <taxon>Pucciniomycotina</taxon>
        <taxon>Microbotryomycetes</taxon>
        <taxon>Leucosporidiales</taxon>
        <taxon>Leucosporidium</taxon>
    </lineage>
</organism>
<name>A0A1Y2D6Q8_9BASI</name>
<evidence type="ECO:0000313" key="3">
    <source>
        <dbReference type="Proteomes" id="UP000193467"/>
    </source>
</evidence>
<reference evidence="2 3" key="1">
    <citation type="submission" date="2016-07" db="EMBL/GenBank/DDBJ databases">
        <title>Pervasive Adenine N6-methylation of Active Genes in Fungi.</title>
        <authorList>
            <consortium name="DOE Joint Genome Institute"/>
            <person name="Mondo S.J."/>
            <person name="Dannebaum R.O."/>
            <person name="Kuo R.C."/>
            <person name="Labutti K."/>
            <person name="Haridas S."/>
            <person name="Kuo A."/>
            <person name="Salamov A."/>
            <person name="Ahrendt S.R."/>
            <person name="Lipzen A."/>
            <person name="Sullivan W."/>
            <person name="Andreopoulos W.B."/>
            <person name="Clum A."/>
            <person name="Lindquist E."/>
            <person name="Daum C."/>
            <person name="Ramamoorthy G.K."/>
            <person name="Gryganskyi A."/>
            <person name="Culley D."/>
            <person name="Magnuson J.K."/>
            <person name="James T.Y."/>
            <person name="O'Malley M.A."/>
            <person name="Stajich J.E."/>
            <person name="Spatafora J.W."/>
            <person name="Visel A."/>
            <person name="Grigoriev I.V."/>
        </authorList>
    </citation>
    <scope>NUCLEOTIDE SEQUENCE [LARGE SCALE GENOMIC DNA]</scope>
    <source>
        <strain evidence="2 3">62-1032</strain>
    </source>
</reference>
<proteinExistence type="predicted"/>
<accession>A0A1Y2D6Q8</accession>
<keyword evidence="3" id="KW-1185">Reference proteome</keyword>
<protein>
    <submittedName>
        <fullName evidence="2">Uncharacterized protein</fullName>
    </submittedName>
</protein>
<dbReference type="AlphaFoldDB" id="A0A1Y2D6Q8"/>
<feature type="compositionally biased region" description="Basic and acidic residues" evidence="1">
    <location>
        <begin position="13"/>
        <end position="25"/>
    </location>
</feature>
<feature type="region of interest" description="Disordered" evidence="1">
    <location>
        <begin position="13"/>
        <end position="33"/>
    </location>
</feature>
<dbReference type="EMBL" id="MCGR01000099">
    <property type="protein sequence ID" value="ORY54265.1"/>
    <property type="molecule type" value="Genomic_DNA"/>
</dbReference>